<name>A0A9P6W954_MAUEX</name>
<dbReference type="Proteomes" id="UP000750334">
    <property type="component" value="Unassembled WGS sequence"/>
</dbReference>
<evidence type="ECO:0000256" key="4">
    <source>
        <dbReference type="ARBA" id="ARBA00022840"/>
    </source>
</evidence>
<dbReference type="GO" id="GO:0005743">
    <property type="term" value="C:mitochondrial inner membrane"/>
    <property type="evidence" value="ECO:0007669"/>
    <property type="project" value="UniProtKB-SubCell"/>
</dbReference>
<proteinExistence type="inferred from homology"/>
<evidence type="ECO:0000313" key="10">
    <source>
        <dbReference type="Proteomes" id="UP000750334"/>
    </source>
</evidence>
<dbReference type="EC" id="6.3.5.-" evidence="8"/>
<reference evidence="9 10" key="1">
    <citation type="submission" date="2020-11" db="EMBL/GenBank/DDBJ databases">
        <title>Kefir isolates.</title>
        <authorList>
            <person name="Marcisauskas S."/>
            <person name="Kim Y."/>
            <person name="Blasche S."/>
        </authorList>
    </citation>
    <scope>NUCLEOTIDE SEQUENCE [LARGE SCALE GENOMIC DNA]</scope>
    <source>
        <strain evidence="9 10">OG2</strain>
    </source>
</reference>
<keyword evidence="7 8" id="KW-0472">Membrane</keyword>
<comment type="catalytic activity">
    <reaction evidence="8">
        <text>L-glutamyl-tRNA(Gln) + L-glutamine + ATP + H2O = L-glutaminyl-tRNA(Gln) + L-glutamate + ADP + phosphate + H(+)</text>
        <dbReference type="Rhea" id="RHEA:17521"/>
        <dbReference type="Rhea" id="RHEA-COMP:9681"/>
        <dbReference type="Rhea" id="RHEA-COMP:9684"/>
        <dbReference type="ChEBI" id="CHEBI:15377"/>
        <dbReference type="ChEBI" id="CHEBI:15378"/>
        <dbReference type="ChEBI" id="CHEBI:29985"/>
        <dbReference type="ChEBI" id="CHEBI:30616"/>
        <dbReference type="ChEBI" id="CHEBI:43474"/>
        <dbReference type="ChEBI" id="CHEBI:58359"/>
        <dbReference type="ChEBI" id="CHEBI:78520"/>
        <dbReference type="ChEBI" id="CHEBI:78521"/>
        <dbReference type="ChEBI" id="CHEBI:456216"/>
    </reaction>
</comment>
<accession>A0A9P6W954</accession>
<dbReference type="GO" id="GO:0005524">
    <property type="term" value="F:ATP binding"/>
    <property type="evidence" value="ECO:0007669"/>
    <property type="project" value="UniProtKB-KW"/>
</dbReference>
<evidence type="ECO:0000256" key="7">
    <source>
        <dbReference type="ARBA" id="ARBA00023136"/>
    </source>
</evidence>
<evidence type="ECO:0000256" key="3">
    <source>
        <dbReference type="ARBA" id="ARBA00022792"/>
    </source>
</evidence>
<dbReference type="Pfam" id="PF20977">
    <property type="entry name" value="GatF"/>
    <property type="match status" value="1"/>
</dbReference>
<dbReference type="GO" id="GO:0030956">
    <property type="term" value="C:glutamyl-tRNA(Gln) amidotransferase complex"/>
    <property type="evidence" value="ECO:0007669"/>
    <property type="project" value="UniProtKB-UniRule"/>
</dbReference>
<dbReference type="GO" id="GO:0032543">
    <property type="term" value="P:mitochondrial translation"/>
    <property type="evidence" value="ECO:0007669"/>
    <property type="project" value="UniProtKB-UniRule"/>
</dbReference>
<protein>
    <recommendedName>
        <fullName evidence="8">Glutamyl-tRNA(Gln) amidotransferase subunit F, mitochondrial</fullName>
        <shortName evidence="8">Glu-AdT subunit F</shortName>
        <ecNumber evidence="8">6.3.5.-</ecNumber>
    </recommendedName>
</protein>
<dbReference type="HAMAP" id="MF_03151">
    <property type="entry name" value="GatF"/>
    <property type="match status" value="1"/>
</dbReference>
<comment type="subunit">
    <text evidence="8">Subunit of the heterotrimeric GatFAB amidotransferase (AdT) complex, composed of A, B and F subunits.</text>
</comment>
<sequence length="182" mass="20884">MFMNKGRFIIGTRSCQIKPLQCSKYSSSKVSVGSKFTSMKEIKEYLDTPSWSLLEYLRNDTNTEEITDEQKLPSVASVKKLLKLSGFDSEGVDIPQIQQRLAKQLIFLQNLQRAPLDDSCDNTAFARIQPRTTKPINYKDLLQKIEDQKNNKFEDEVSGYWNPLANNIKSKNGYFIVTKKTT</sequence>
<gene>
    <name evidence="8 9" type="primary">GTF1</name>
    <name evidence="9" type="ORF">C6P45_005416</name>
</gene>
<keyword evidence="2 8" id="KW-0547">Nucleotide-binding</keyword>
<evidence type="ECO:0000256" key="2">
    <source>
        <dbReference type="ARBA" id="ARBA00022741"/>
    </source>
</evidence>
<comment type="subcellular location">
    <subcellularLocation>
        <location evidence="8">Mitochondrion inner membrane</location>
        <topology evidence="8">Peripheral membrane protein</topology>
        <orientation evidence="8">Matrix side</orientation>
    </subcellularLocation>
</comment>
<keyword evidence="6 8" id="KW-0496">Mitochondrion</keyword>
<dbReference type="GO" id="GO:0050567">
    <property type="term" value="F:glutaminyl-tRNA synthase (glutamine-hydrolyzing) activity"/>
    <property type="evidence" value="ECO:0007669"/>
    <property type="project" value="UniProtKB-UniRule"/>
</dbReference>
<keyword evidence="3 8" id="KW-0999">Mitochondrion inner membrane</keyword>
<keyword evidence="5 8" id="KW-0648">Protein biosynthesis</keyword>
<keyword evidence="1 8" id="KW-0436">Ligase</keyword>
<keyword evidence="4 8" id="KW-0067">ATP-binding</keyword>
<organism evidence="9 10">
    <name type="scientific">Maudiozyma exigua</name>
    <name type="common">Yeast</name>
    <name type="synonym">Kazachstania exigua</name>
    <dbReference type="NCBI Taxonomy" id="34358"/>
    <lineage>
        <taxon>Eukaryota</taxon>
        <taxon>Fungi</taxon>
        <taxon>Dikarya</taxon>
        <taxon>Ascomycota</taxon>
        <taxon>Saccharomycotina</taxon>
        <taxon>Saccharomycetes</taxon>
        <taxon>Saccharomycetales</taxon>
        <taxon>Saccharomycetaceae</taxon>
        <taxon>Maudiozyma</taxon>
    </lineage>
</organism>
<evidence type="ECO:0000256" key="6">
    <source>
        <dbReference type="ARBA" id="ARBA00023128"/>
    </source>
</evidence>
<dbReference type="GO" id="GO:0070681">
    <property type="term" value="P:glutaminyl-tRNAGln biosynthesis via transamidation"/>
    <property type="evidence" value="ECO:0007669"/>
    <property type="project" value="UniProtKB-UniRule"/>
</dbReference>
<keyword evidence="10" id="KW-1185">Reference proteome</keyword>
<comment type="function">
    <text evidence="8">Allows the formation of correctly charged Gln-tRNA(Gln) through the transamidation of misacylated Glu-tRNA(Gln) in the mitochondria. The reaction takes place in the presence of glutamine and ATP through an activated gamma-phospho-Glu-tRNA(Gln). Required for proper protein synthesis within the mitochondrion.</text>
</comment>
<dbReference type="AlphaFoldDB" id="A0A9P6W954"/>
<comment type="similarity">
    <text evidence="8">Belongs to the GatF family.</text>
</comment>
<comment type="caution">
    <text evidence="9">The sequence shown here is derived from an EMBL/GenBank/DDBJ whole genome shotgun (WGS) entry which is preliminary data.</text>
</comment>
<dbReference type="EMBL" id="PUHR01000094">
    <property type="protein sequence ID" value="KAG0667740.1"/>
    <property type="molecule type" value="Genomic_DNA"/>
</dbReference>
<evidence type="ECO:0000313" key="9">
    <source>
        <dbReference type="EMBL" id="KAG0667740.1"/>
    </source>
</evidence>
<dbReference type="OrthoDB" id="4053592at2759"/>
<evidence type="ECO:0000256" key="5">
    <source>
        <dbReference type="ARBA" id="ARBA00022917"/>
    </source>
</evidence>
<evidence type="ECO:0000256" key="8">
    <source>
        <dbReference type="HAMAP-Rule" id="MF_03151"/>
    </source>
</evidence>
<dbReference type="InterPro" id="IPR027499">
    <property type="entry name" value="GatF"/>
</dbReference>
<evidence type="ECO:0000256" key="1">
    <source>
        <dbReference type="ARBA" id="ARBA00022598"/>
    </source>
</evidence>